<feature type="compositionally biased region" description="Low complexity" evidence="1">
    <location>
        <begin position="30"/>
        <end position="39"/>
    </location>
</feature>
<evidence type="ECO:0000313" key="4">
    <source>
        <dbReference type="Proteomes" id="UP000318815"/>
    </source>
</evidence>
<accession>A0A5C6LJU4</accession>
<name>A0A5C6LJU4_9BACT</name>
<feature type="compositionally biased region" description="Gly residues" evidence="1">
    <location>
        <begin position="40"/>
        <end position="49"/>
    </location>
</feature>
<organism evidence="3 4">
    <name type="scientific">Chitinophaga pinensis</name>
    <dbReference type="NCBI Taxonomy" id="79329"/>
    <lineage>
        <taxon>Bacteria</taxon>
        <taxon>Pseudomonadati</taxon>
        <taxon>Bacteroidota</taxon>
        <taxon>Chitinophagia</taxon>
        <taxon>Chitinophagales</taxon>
        <taxon>Chitinophagaceae</taxon>
        <taxon>Chitinophaga</taxon>
    </lineage>
</organism>
<feature type="region of interest" description="Disordered" evidence="1">
    <location>
        <begin position="22"/>
        <end position="49"/>
    </location>
</feature>
<dbReference type="Proteomes" id="UP000318815">
    <property type="component" value="Unassembled WGS sequence"/>
</dbReference>
<proteinExistence type="predicted"/>
<evidence type="ECO:0000313" key="3">
    <source>
        <dbReference type="EMBL" id="TWV93654.1"/>
    </source>
</evidence>
<dbReference type="OrthoDB" id="1163283at2"/>
<dbReference type="RefSeq" id="WP_146307946.1">
    <property type="nucleotide sequence ID" value="NZ_VOHS01000053.1"/>
</dbReference>
<dbReference type="EMBL" id="VOHS01000053">
    <property type="protein sequence ID" value="TWV93654.1"/>
    <property type="molecule type" value="Genomic_DNA"/>
</dbReference>
<sequence length="204" mass="21836">MRKYFLLIAAIALTFAACTKESGVGGGTNNPGDTTSTPGNGSGSGGGGKTADSVVTFSDLKFSLTPGNESYGRAFSSFKGKVYPDKEIPDTLGKYIDIFFNNFGANYMFFASANDATVDLKIPGTLTTLVRNYVPVDTFDVNAFDTIMHASTIKKLTIKTDDQSFATADLPMVVFFQNGFGKRGIIKVKALSTDYVIADVKVTY</sequence>
<evidence type="ECO:0000256" key="2">
    <source>
        <dbReference type="SAM" id="SignalP"/>
    </source>
</evidence>
<feature type="chain" id="PRO_5023066509" evidence="2">
    <location>
        <begin position="20"/>
        <end position="204"/>
    </location>
</feature>
<comment type="caution">
    <text evidence="3">The sequence shown here is derived from an EMBL/GenBank/DDBJ whole genome shotgun (WGS) entry which is preliminary data.</text>
</comment>
<dbReference type="PROSITE" id="PS51257">
    <property type="entry name" value="PROKAR_LIPOPROTEIN"/>
    <property type="match status" value="1"/>
</dbReference>
<reference evidence="3 4" key="1">
    <citation type="submission" date="2019-08" db="EMBL/GenBank/DDBJ databases">
        <title>Whole genome sequencing of chitin degrading bacteria Chitinophaga pinensis YS16.</title>
        <authorList>
            <person name="Singh R.P."/>
            <person name="Manchanda G."/>
            <person name="Maurya I.K."/>
            <person name="Joshi N.K."/>
            <person name="Srivastava A.K."/>
        </authorList>
    </citation>
    <scope>NUCLEOTIDE SEQUENCE [LARGE SCALE GENOMIC DNA]</scope>
    <source>
        <strain evidence="3 4">YS-16</strain>
    </source>
</reference>
<dbReference type="AlphaFoldDB" id="A0A5C6LJU4"/>
<keyword evidence="2" id="KW-0732">Signal</keyword>
<protein>
    <submittedName>
        <fullName evidence="3">Uncharacterized protein</fullName>
    </submittedName>
</protein>
<feature type="signal peptide" evidence="2">
    <location>
        <begin position="1"/>
        <end position="19"/>
    </location>
</feature>
<keyword evidence="4" id="KW-1185">Reference proteome</keyword>
<gene>
    <name evidence="3" type="ORF">FEF09_26775</name>
</gene>
<evidence type="ECO:0000256" key="1">
    <source>
        <dbReference type="SAM" id="MobiDB-lite"/>
    </source>
</evidence>